<dbReference type="AlphaFoldDB" id="A0A086K681"/>
<comment type="caution">
    <text evidence="2">The sequence shown here is derived from an EMBL/GenBank/DDBJ whole genome shotgun (WGS) entry which is preliminary data.</text>
</comment>
<protein>
    <submittedName>
        <fullName evidence="2">Uncharacterized protein</fullName>
    </submittedName>
</protein>
<dbReference type="EMBL" id="AEYH02002370">
    <property type="protein sequence ID" value="KFG39899.1"/>
    <property type="molecule type" value="Genomic_DNA"/>
</dbReference>
<feature type="compositionally biased region" description="Basic and acidic residues" evidence="1">
    <location>
        <begin position="115"/>
        <end position="127"/>
    </location>
</feature>
<sequence>MSSSGLRLVTARSIFLECMRRFVSRDTGASAELLVSFSAAACPETSHCIVDEREDASLDPPSQRKNNCCAQMFGTAYRARTLQMLAAINGQGTDTEALPRGETGPLETEENAEDLEVRRSSERETTRDSSSFCDSLFGCSRRQLAREKNRERRKERTRGESRRKRRAKSYRKGELAPGSEEGTGREGGREQERDGTEIDADPEEGTTE</sequence>
<feature type="region of interest" description="Disordered" evidence="1">
    <location>
        <begin position="92"/>
        <end position="131"/>
    </location>
</feature>
<feature type="compositionally biased region" description="Basic residues" evidence="1">
    <location>
        <begin position="161"/>
        <end position="170"/>
    </location>
</feature>
<organism evidence="2 3">
    <name type="scientific">Toxoplasma gondii FOU</name>
    <dbReference type="NCBI Taxonomy" id="943167"/>
    <lineage>
        <taxon>Eukaryota</taxon>
        <taxon>Sar</taxon>
        <taxon>Alveolata</taxon>
        <taxon>Apicomplexa</taxon>
        <taxon>Conoidasida</taxon>
        <taxon>Coccidia</taxon>
        <taxon>Eucoccidiorida</taxon>
        <taxon>Eimeriorina</taxon>
        <taxon>Sarcocystidae</taxon>
        <taxon>Toxoplasma</taxon>
    </lineage>
</organism>
<accession>A0A086K681</accession>
<evidence type="ECO:0000313" key="2">
    <source>
        <dbReference type="EMBL" id="KFG39899.1"/>
    </source>
</evidence>
<reference evidence="2 3" key="1">
    <citation type="submission" date="2014-07" db="EMBL/GenBank/DDBJ databases">
        <authorList>
            <person name="Sibley D."/>
            <person name="Venepally P."/>
            <person name="Karamycheva S."/>
            <person name="Hadjithomas M."/>
            <person name="Khan A."/>
            <person name="Brunk B."/>
            <person name="Roos D."/>
            <person name="Caler E."/>
            <person name="Lorenzi H."/>
        </authorList>
    </citation>
    <scope>NUCLEOTIDE SEQUENCE [LARGE SCALE GENOMIC DNA]</scope>
    <source>
        <strain evidence="2 3">FOU</strain>
    </source>
</reference>
<feature type="compositionally biased region" description="Basic and acidic residues" evidence="1">
    <location>
        <begin position="144"/>
        <end position="160"/>
    </location>
</feature>
<proteinExistence type="predicted"/>
<feature type="compositionally biased region" description="Acidic residues" evidence="1">
    <location>
        <begin position="197"/>
        <end position="208"/>
    </location>
</feature>
<name>A0A086K681_TOXGO</name>
<gene>
    <name evidence="2" type="ORF">TGFOU_364880</name>
</gene>
<dbReference type="Proteomes" id="UP000028838">
    <property type="component" value="Unassembled WGS sequence"/>
</dbReference>
<evidence type="ECO:0000256" key="1">
    <source>
        <dbReference type="SAM" id="MobiDB-lite"/>
    </source>
</evidence>
<feature type="region of interest" description="Disordered" evidence="1">
    <location>
        <begin position="144"/>
        <end position="208"/>
    </location>
</feature>
<feature type="compositionally biased region" description="Basic and acidic residues" evidence="1">
    <location>
        <begin position="182"/>
        <end position="196"/>
    </location>
</feature>
<evidence type="ECO:0000313" key="3">
    <source>
        <dbReference type="Proteomes" id="UP000028838"/>
    </source>
</evidence>
<dbReference type="VEuPathDB" id="ToxoDB:TGFOU_364880"/>